<dbReference type="Proteomes" id="UP000509120">
    <property type="component" value="Chromosome"/>
</dbReference>
<dbReference type="PANTHER" id="PTHR35866:SF1">
    <property type="entry name" value="YKGJ FAMILY CYSTEINE CLUSTER PROTEIN"/>
    <property type="match status" value="1"/>
</dbReference>
<keyword evidence="1" id="KW-0969">Cilium</keyword>
<dbReference type="RefSeq" id="WP_011681345.1">
    <property type="nucleotide sequence ID" value="NZ_CAKMBF010000001.1"/>
</dbReference>
<organism evidence="1 2">
    <name type="scientific">Streptococcus thermophilus</name>
    <dbReference type="NCBI Taxonomy" id="1308"/>
    <lineage>
        <taxon>Bacteria</taxon>
        <taxon>Bacillati</taxon>
        <taxon>Bacillota</taxon>
        <taxon>Bacilli</taxon>
        <taxon>Lactobacillales</taxon>
        <taxon>Streptococcaceae</taxon>
        <taxon>Streptococcus</taxon>
    </lineage>
</organism>
<dbReference type="AlphaFoldDB" id="A0AAP2W9H6"/>
<evidence type="ECO:0000313" key="2">
    <source>
        <dbReference type="Proteomes" id="UP000509120"/>
    </source>
</evidence>
<gene>
    <name evidence="1" type="ORF">STHERMO_1404</name>
</gene>
<proteinExistence type="predicted"/>
<keyword evidence="1" id="KW-0966">Cell projection</keyword>
<name>A0AAP2W9H6_STRTR</name>
<keyword evidence="1" id="KW-0282">Flagellum</keyword>
<accession>A0AAP2W9H6</accession>
<evidence type="ECO:0000313" key="1">
    <source>
        <dbReference type="EMBL" id="CAD0156323.1"/>
    </source>
</evidence>
<sequence>MSQTIDVKRYEELARQKQGEHRKFLAQLKKKAPKNLDKIVQEVHNEVFQEIDCTQCANCCKTLGPDFTEQDITRIAKHFRMKLPAFEEMYLQVDEDGDKVFKSMPCPFLGPDNLCDIYDVRPKACAAFPHTDRKKIYQINHLTIKNTLFCPAAYLFVEKLKDRILGRTCYETL</sequence>
<dbReference type="PANTHER" id="PTHR35866">
    <property type="entry name" value="PUTATIVE-RELATED"/>
    <property type="match status" value="1"/>
</dbReference>
<reference evidence="1 2" key="1">
    <citation type="submission" date="2020-06" db="EMBL/GenBank/DDBJ databases">
        <authorList>
            <person name="Chuat V."/>
        </authorList>
    </citation>
    <scope>NUCLEOTIDE SEQUENCE [LARGE SCALE GENOMIC DNA]</scope>
    <source>
        <strain evidence="1">STH_CIRM_1046</strain>
    </source>
</reference>
<dbReference type="InterPro" id="IPR005358">
    <property type="entry name" value="Puta_zinc/iron-chelating_dom"/>
</dbReference>
<dbReference type="EMBL" id="LR822030">
    <property type="protein sequence ID" value="CAD0156323.1"/>
    <property type="molecule type" value="Genomic_DNA"/>
</dbReference>
<dbReference type="Pfam" id="PF03692">
    <property type="entry name" value="CxxCxxCC"/>
    <property type="match status" value="1"/>
</dbReference>
<protein>
    <submittedName>
        <fullName evidence="1">Flagellin N-methylase</fullName>
    </submittedName>
</protein>